<dbReference type="AlphaFoldDB" id="A0A6B2EE08"/>
<name>A0A6B2EE08_9DIPT</name>
<dbReference type="Pfam" id="PF00010">
    <property type="entry name" value="HLH"/>
    <property type="match status" value="1"/>
</dbReference>
<feature type="compositionally biased region" description="Polar residues" evidence="6">
    <location>
        <begin position="132"/>
        <end position="146"/>
    </location>
</feature>
<feature type="compositionally biased region" description="Polar residues" evidence="6">
    <location>
        <begin position="93"/>
        <end position="103"/>
    </location>
</feature>
<evidence type="ECO:0000256" key="4">
    <source>
        <dbReference type="ARBA" id="ARBA00023163"/>
    </source>
</evidence>
<protein>
    <recommendedName>
        <fullName evidence="7">BHLH domain-containing protein</fullName>
    </recommendedName>
</protein>
<accession>A0A6B2EE08</accession>
<dbReference type="Gene3D" id="4.10.280.10">
    <property type="entry name" value="Helix-loop-helix DNA-binding domain"/>
    <property type="match status" value="1"/>
</dbReference>
<dbReference type="InterPro" id="IPR036638">
    <property type="entry name" value="HLH_DNA-bd_sf"/>
</dbReference>
<dbReference type="SMART" id="SM00353">
    <property type="entry name" value="HLH"/>
    <property type="match status" value="1"/>
</dbReference>
<evidence type="ECO:0000313" key="8">
    <source>
        <dbReference type="EMBL" id="NBJ59930.1"/>
    </source>
</evidence>
<dbReference type="PROSITE" id="PS50888">
    <property type="entry name" value="BHLH"/>
    <property type="match status" value="1"/>
</dbReference>
<evidence type="ECO:0000256" key="1">
    <source>
        <dbReference type="ARBA" id="ARBA00004123"/>
    </source>
</evidence>
<sequence>MKMKAITAVCSTGASVPGISSGRVTARHRDGENAEIQMYLSKLKDLVPFMPKNRKLSKLEVIQHVIDYICDLQSALEMHPAVNTFDAATALNQPTTKHSTPVSPRQPLGVRPSPNTILTTGTNPTTSETHHQVNTSAAITTTTEKSTSSDRLDIC</sequence>
<dbReference type="GO" id="GO:0005737">
    <property type="term" value="C:cytoplasm"/>
    <property type="evidence" value="ECO:0007669"/>
    <property type="project" value="InterPro"/>
</dbReference>
<dbReference type="EMBL" id="GIFK01002227">
    <property type="protein sequence ID" value="NBJ59930.1"/>
    <property type="molecule type" value="Transcribed_RNA"/>
</dbReference>
<dbReference type="GO" id="GO:0030154">
    <property type="term" value="P:cell differentiation"/>
    <property type="evidence" value="ECO:0007669"/>
    <property type="project" value="TreeGrafter"/>
</dbReference>
<keyword evidence="2" id="KW-0678">Repressor</keyword>
<dbReference type="GO" id="GO:0005634">
    <property type="term" value="C:nucleus"/>
    <property type="evidence" value="ECO:0007669"/>
    <property type="project" value="UniProtKB-SubCell"/>
</dbReference>
<dbReference type="InterPro" id="IPR011598">
    <property type="entry name" value="bHLH_dom"/>
</dbReference>
<proteinExistence type="predicted"/>
<comment type="subcellular location">
    <subcellularLocation>
        <location evidence="1">Nucleus</location>
    </subcellularLocation>
</comment>
<keyword evidence="5" id="KW-0539">Nucleus</keyword>
<evidence type="ECO:0000256" key="5">
    <source>
        <dbReference type="ARBA" id="ARBA00023242"/>
    </source>
</evidence>
<feature type="compositionally biased region" description="Low complexity" evidence="6">
    <location>
        <begin position="114"/>
        <end position="126"/>
    </location>
</feature>
<organism evidence="8">
    <name type="scientific">Phlebotomus kandelakii</name>
    <dbReference type="NCBI Taxonomy" id="1109342"/>
    <lineage>
        <taxon>Eukaryota</taxon>
        <taxon>Metazoa</taxon>
        <taxon>Ecdysozoa</taxon>
        <taxon>Arthropoda</taxon>
        <taxon>Hexapoda</taxon>
        <taxon>Insecta</taxon>
        <taxon>Pterygota</taxon>
        <taxon>Neoptera</taxon>
        <taxon>Endopterygota</taxon>
        <taxon>Diptera</taxon>
        <taxon>Nematocera</taxon>
        <taxon>Psychodoidea</taxon>
        <taxon>Psychodidae</taxon>
        <taxon>Phlebotomus</taxon>
        <taxon>Larroussius</taxon>
    </lineage>
</organism>
<dbReference type="GO" id="GO:0032922">
    <property type="term" value="P:circadian regulation of gene expression"/>
    <property type="evidence" value="ECO:0007669"/>
    <property type="project" value="TreeGrafter"/>
</dbReference>
<dbReference type="InterPro" id="IPR026052">
    <property type="entry name" value="DNA-bd_prot-inh"/>
</dbReference>
<dbReference type="FunFam" id="4.10.280.10:FF:000086">
    <property type="entry name" value="protein extra-macrochaetae"/>
    <property type="match status" value="1"/>
</dbReference>
<dbReference type="CDD" id="cd19695">
    <property type="entry name" value="bHLH_dnHLH_EMC_like"/>
    <property type="match status" value="1"/>
</dbReference>
<evidence type="ECO:0000256" key="2">
    <source>
        <dbReference type="ARBA" id="ARBA00022491"/>
    </source>
</evidence>
<dbReference type="SUPFAM" id="SSF47459">
    <property type="entry name" value="HLH, helix-loop-helix DNA-binding domain"/>
    <property type="match status" value="1"/>
</dbReference>
<dbReference type="GO" id="GO:0000122">
    <property type="term" value="P:negative regulation of transcription by RNA polymerase II"/>
    <property type="evidence" value="ECO:0007669"/>
    <property type="project" value="InterPro"/>
</dbReference>
<reference evidence="8" key="1">
    <citation type="submission" date="2019-10" db="EMBL/GenBank/DDBJ databases">
        <title>Short sand fly seasons in Tbilisi, Georgia, hinder development of host immunity to saliva of the visceral leishmaniasis vector Phlebotomus kandelakii.</title>
        <authorList>
            <person name="Oliveira F."/>
            <person name="Giorgobiani E."/>
            <person name="Guimaraes-Costa A.B."/>
            <person name="Abdeladhim M."/>
            <person name="Oristian J."/>
            <person name="Tskhvaradze L."/>
            <person name="Tsertsvadze N."/>
            <person name="Zakalashvili M."/>
            <person name="Valenzuela J.G."/>
            <person name="Kamhawi S."/>
        </authorList>
    </citation>
    <scope>NUCLEOTIDE SEQUENCE</scope>
    <source>
        <strain evidence="8">Wild-capture in Tbilisi</strain>
        <tissue evidence="8">Salivary glands</tissue>
    </source>
</reference>
<feature type="domain" description="BHLH" evidence="7">
    <location>
        <begin position="20"/>
        <end position="72"/>
    </location>
</feature>
<dbReference type="PANTHER" id="PTHR11723">
    <property type="entry name" value="DNA-BINDING PROTEIN INHIBITOR"/>
    <property type="match status" value="1"/>
</dbReference>
<keyword evidence="3" id="KW-0805">Transcription regulation</keyword>
<keyword evidence="4" id="KW-0804">Transcription</keyword>
<evidence type="ECO:0000256" key="6">
    <source>
        <dbReference type="SAM" id="MobiDB-lite"/>
    </source>
</evidence>
<evidence type="ECO:0000256" key="3">
    <source>
        <dbReference type="ARBA" id="ARBA00023015"/>
    </source>
</evidence>
<dbReference type="PANTHER" id="PTHR11723:SF17">
    <property type="entry name" value="PROTEIN EXTRA-MACROCHAETAE"/>
    <property type="match status" value="1"/>
</dbReference>
<feature type="region of interest" description="Disordered" evidence="6">
    <location>
        <begin position="93"/>
        <end position="155"/>
    </location>
</feature>
<evidence type="ECO:0000259" key="7">
    <source>
        <dbReference type="PROSITE" id="PS50888"/>
    </source>
</evidence>
<dbReference type="GO" id="GO:0046983">
    <property type="term" value="F:protein dimerization activity"/>
    <property type="evidence" value="ECO:0007669"/>
    <property type="project" value="InterPro"/>
</dbReference>